<accession>A0A401FW34</accession>
<comment type="caution">
    <text evidence="4">The sequence shown here is derived from an EMBL/GenBank/DDBJ whole genome shotgun (WGS) entry which is preliminary data.</text>
</comment>
<dbReference type="CDD" id="cd07043">
    <property type="entry name" value="STAS_anti-anti-sigma_factors"/>
    <property type="match status" value="1"/>
</dbReference>
<evidence type="ECO:0000313" key="5">
    <source>
        <dbReference type="Proteomes" id="UP000288096"/>
    </source>
</evidence>
<dbReference type="PANTHER" id="PTHR33495:SF2">
    <property type="entry name" value="ANTI-SIGMA FACTOR ANTAGONIST TM_1081-RELATED"/>
    <property type="match status" value="1"/>
</dbReference>
<dbReference type="AlphaFoldDB" id="A0A401FW34"/>
<evidence type="ECO:0000256" key="2">
    <source>
        <dbReference type="RuleBase" id="RU003749"/>
    </source>
</evidence>
<dbReference type="OrthoDB" id="280847at2"/>
<name>A0A401FW34_9BACT</name>
<protein>
    <recommendedName>
        <fullName evidence="2">Anti-sigma factor antagonist</fullName>
    </recommendedName>
</protein>
<dbReference type="EMBL" id="BEXT01000001">
    <property type="protein sequence ID" value="GBC61171.1"/>
    <property type="molecule type" value="Genomic_DNA"/>
</dbReference>
<evidence type="ECO:0000259" key="3">
    <source>
        <dbReference type="PROSITE" id="PS50801"/>
    </source>
</evidence>
<keyword evidence="5" id="KW-1185">Reference proteome</keyword>
<gene>
    <name evidence="4" type="ORF">DENIS_2131</name>
</gene>
<feature type="domain" description="STAS" evidence="3">
    <location>
        <begin position="13"/>
        <end position="113"/>
    </location>
</feature>
<dbReference type="InterPro" id="IPR036513">
    <property type="entry name" value="STAS_dom_sf"/>
</dbReference>
<evidence type="ECO:0000256" key="1">
    <source>
        <dbReference type="ARBA" id="ARBA00009013"/>
    </source>
</evidence>
<organism evidence="4 5">
    <name type="scientific">Desulfonema ishimotonii</name>
    <dbReference type="NCBI Taxonomy" id="45657"/>
    <lineage>
        <taxon>Bacteria</taxon>
        <taxon>Pseudomonadati</taxon>
        <taxon>Thermodesulfobacteriota</taxon>
        <taxon>Desulfobacteria</taxon>
        <taxon>Desulfobacterales</taxon>
        <taxon>Desulfococcaceae</taxon>
        <taxon>Desulfonema</taxon>
    </lineage>
</organism>
<evidence type="ECO:0000313" key="4">
    <source>
        <dbReference type="EMBL" id="GBC61171.1"/>
    </source>
</evidence>
<proteinExistence type="inferred from homology"/>
<dbReference type="RefSeq" id="WP_124328491.1">
    <property type="nucleotide sequence ID" value="NZ_BEXT01000001.1"/>
</dbReference>
<sequence>MSLRVNIQERKRGHYVVALEGRLDANTSPLCEDRLTPFLTPATDVMMFDMTDLTYISSAGLRVIFKVRKAIERHSGKMILTNLRPQVQKVFEIINALPKENIFSSIQEVDDYLDMMQKKVLREQKGEV</sequence>
<dbReference type="PANTHER" id="PTHR33495">
    <property type="entry name" value="ANTI-SIGMA FACTOR ANTAGONIST TM_1081-RELATED-RELATED"/>
    <property type="match status" value="1"/>
</dbReference>
<dbReference type="PROSITE" id="PS50801">
    <property type="entry name" value="STAS"/>
    <property type="match status" value="1"/>
</dbReference>
<comment type="similarity">
    <text evidence="1 2">Belongs to the anti-sigma-factor antagonist family.</text>
</comment>
<dbReference type="Pfam" id="PF01740">
    <property type="entry name" value="STAS"/>
    <property type="match status" value="1"/>
</dbReference>
<dbReference type="InterPro" id="IPR003658">
    <property type="entry name" value="Anti-sigma_ant"/>
</dbReference>
<dbReference type="Proteomes" id="UP000288096">
    <property type="component" value="Unassembled WGS sequence"/>
</dbReference>
<dbReference type="Gene3D" id="3.30.750.24">
    <property type="entry name" value="STAS domain"/>
    <property type="match status" value="1"/>
</dbReference>
<dbReference type="GO" id="GO:0043856">
    <property type="term" value="F:anti-sigma factor antagonist activity"/>
    <property type="evidence" value="ECO:0007669"/>
    <property type="project" value="InterPro"/>
</dbReference>
<dbReference type="SUPFAM" id="SSF52091">
    <property type="entry name" value="SpoIIaa-like"/>
    <property type="match status" value="1"/>
</dbReference>
<reference evidence="5" key="1">
    <citation type="submission" date="2017-11" db="EMBL/GenBank/DDBJ databases">
        <authorList>
            <person name="Watanabe M."/>
            <person name="Kojima H."/>
        </authorList>
    </citation>
    <scope>NUCLEOTIDE SEQUENCE [LARGE SCALE GENOMIC DNA]</scope>
    <source>
        <strain evidence="5">Tokyo 01</strain>
    </source>
</reference>
<reference evidence="5" key="2">
    <citation type="submission" date="2019-01" db="EMBL/GenBank/DDBJ databases">
        <title>Genome sequence of Desulfonema ishimotonii strain Tokyo 01.</title>
        <authorList>
            <person name="Fukui M."/>
        </authorList>
    </citation>
    <scope>NUCLEOTIDE SEQUENCE [LARGE SCALE GENOMIC DNA]</scope>
    <source>
        <strain evidence="5">Tokyo 01</strain>
    </source>
</reference>
<dbReference type="NCBIfam" id="TIGR00377">
    <property type="entry name" value="ant_ant_sig"/>
    <property type="match status" value="1"/>
</dbReference>
<dbReference type="InterPro" id="IPR002645">
    <property type="entry name" value="STAS_dom"/>
</dbReference>